<dbReference type="PRINTS" id="PR00413">
    <property type="entry name" value="HADHALOGNASE"/>
</dbReference>
<dbReference type="SUPFAM" id="SSF56784">
    <property type="entry name" value="HAD-like"/>
    <property type="match status" value="1"/>
</dbReference>
<dbReference type="GO" id="GO:0050308">
    <property type="term" value="F:sugar-phosphatase activity"/>
    <property type="evidence" value="ECO:0007669"/>
    <property type="project" value="TreeGrafter"/>
</dbReference>
<dbReference type="PANTHER" id="PTHR43481">
    <property type="entry name" value="FRUCTOSE-1-PHOSPHATE PHOSPHATASE"/>
    <property type="match status" value="1"/>
</dbReference>
<dbReference type="SFLD" id="SFLDS00003">
    <property type="entry name" value="Haloacid_Dehalogenase"/>
    <property type="match status" value="1"/>
</dbReference>
<dbReference type="InterPro" id="IPR006439">
    <property type="entry name" value="HAD-SF_hydro_IA"/>
</dbReference>
<comment type="caution">
    <text evidence="1">The sequence shown here is derived from an EMBL/GenBank/DDBJ whole genome shotgun (WGS) entry which is preliminary data.</text>
</comment>
<evidence type="ECO:0000313" key="1">
    <source>
        <dbReference type="EMBL" id="EFK97277.1"/>
    </source>
</evidence>
<protein>
    <submittedName>
        <fullName evidence="1">Haloacid dehalogenase</fullName>
    </submittedName>
</protein>
<dbReference type="Pfam" id="PF13419">
    <property type="entry name" value="HAD_2"/>
    <property type="match status" value="1"/>
</dbReference>
<gene>
    <name evidence="1" type="ORF">LDC_0686</name>
</gene>
<dbReference type="NCBIfam" id="TIGR01509">
    <property type="entry name" value="HAD-SF-IA-v3"/>
    <property type="match status" value="1"/>
</dbReference>
<organism evidence="1">
    <name type="scientific">sediment metagenome</name>
    <dbReference type="NCBI Taxonomy" id="749907"/>
    <lineage>
        <taxon>unclassified sequences</taxon>
        <taxon>metagenomes</taxon>
        <taxon>ecological metagenomes</taxon>
    </lineage>
</organism>
<dbReference type="InterPro" id="IPR041492">
    <property type="entry name" value="HAD_2"/>
</dbReference>
<name>D9PGN9_9ZZZZ</name>
<dbReference type="PANTHER" id="PTHR43481:SF4">
    <property type="entry name" value="GLYCEROL-1-PHOSPHATE PHOSPHOHYDROLASE 1-RELATED"/>
    <property type="match status" value="1"/>
</dbReference>
<dbReference type="EMBL" id="ADZX01000282">
    <property type="protein sequence ID" value="EFK97277.1"/>
    <property type="molecule type" value="Genomic_DNA"/>
</dbReference>
<sequence>MNTLIIFDFDGVIVNTERTTFEFYKEILPAYGIQLTEVDFRYKAGRKSVDFFRDVLGEKFDMGLVTTLIEKKRETFLADIPKFLKPLPGIFDLLEESKRSGLKLAIGSQNEKLLIQKAVDVFKIRHYFDFMTSLQDIQKKKPDPEVFLLVSSTMGIPPHESIVIEDSPSGIEAAGRGGFASVGITTSFSRKDLGHATKVIDTLTELTPDILINL</sequence>
<dbReference type="SFLD" id="SFLDG01135">
    <property type="entry name" value="C1.5.6:_HAD__Beta-PGM__Phospha"/>
    <property type="match status" value="1"/>
</dbReference>
<dbReference type="InterPro" id="IPR023214">
    <property type="entry name" value="HAD_sf"/>
</dbReference>
<reference evidence="1" key="2">
    <citation type="journal article" date="2011" name="Microb. Ecol.">
        <title>Taxonomic and Functional Metagenomic Profiling of the Microbial Community in the Anoxic Sediment of a Sub-saline Shallow Lake (Laguna de Carrizo, Central Spain).</title>
        <authorList>
            <person name="Ferrer M."/>
            <person name="Guazzaroni M.E."/>
            <person name="Richter M."/>
            <person name="Garcia-Salamanca A."/>
            <person name="Yarza P."/>
            <person name="Suarez-Suarez A."/>
            <person name="Solano J."/>
            <person name="Alcaide M."/>
            <person name="van Dillewijn P."/>
            <person name="Molina-Henares M.A."/>
            <person name="Lopez-Cortes N."/>
            <person name="Al-Ramahi Y."/>
            <person name="Guerrero C."/>
            <person name="Acosta A."/>
            <person name="de Eugenio L.I."/>
            <person name="Martinez V."/>
            <person name="Marques S."/>
            <person name="Rojo F."/>
            <person name="Santero E."/>
            <person name="Genilloud O."/>
            <person name="Perez-Perez J."/>
            <person name="Rossello-Mora R."/>
            <person name="Ramos J.L."/>
        </authorList>
    </citation>
    <scope>NUCLEOTIDE SEQUENCE</scope>
</reference>
<dbReference type="Gene3D" id="1.10.150.240">
    <property type="entry name" value="Putative phosphatase, domain 2"/>
    <property type="match status" value="1"/>
</dbReference>
<dbReference type="InterPro" id="IPR036412">
    <property type="entry name" value="HAD-like_sf"/>
</dbReference>
<dbReference type="SFLD" id="SFLDG01129">
    <property type="entry name" value="C1.5:_HAD__Beta-PGM__Phosphata"/>
    <property type="match status" value="1"/>
</dbReference>
<proteinExistence type="predicted"/>
<dbReference type="InterPro" id="IPR051806">
    <property type="entry name" value="HAD-like_SPP"/>
</dbReference>
<accession>D9PGN9</accession>
<dbReference type="Gene3D" id="3.40.50.1000">
    <property type="entry name" value="HAD superfamily/HAD-like"/>
    <property type="match status" value="1"/>
</dbReference>
<dbReference type="InterPro" id="IPR023198">
    <property type="entry name" value="PGP-like_dom2"/>
</dbReference>
<dbReference type="AlphaFoldDB" id="D9PGN9"/>
<reference evidence="1" key="1">
    <citation type="submission" date="2010-07" db="EMBL/GenBank/DDBJ databases">
        <authorList>
            <consortium name="CONSOLIDER consortium CSD2007-00005"/>
            <person name="Guazzaroni M.-E."/>
            <person name="Richter M."/>
            <person name="Garcia-Salamanca A."/>
            <person name="Yarza P."/>
            <person name="Ferrer M."/>
        </authorList>
    </citation>
    <scope>NUCLEOTIDE SEQUENCE</scope>
</reference>